<protein>
    <recommendedName>
        <fullName evidence="2">Pyridinium-3,5-bisthiocarboxylic acid mononucleotide nickel insertion protein</fullName>
        <shortName evidence="2">P2TMN nickel insertion protein</shortName>
        <ecNumber evidence="2">4.99.1.12</ecNumber>
    </recommendedName>
    <alternativeName>
        <fullName evidence="2">Nickel-pincer cofactor biosynthesis protein LarC</fullName>
    </alternativeName>
</protein>
<dbReference type="Pfam" id="PF01969">
    <property type="entry name" value="Ni_insertion"/>
    <property type="match status" value="1"/>
</dbReference>
<dbReference type="NCBIfam" id="TIGR00299">
    <property type="entry name" value="nickel pincer cofactor biosynthesis protein LarC"/>
    <property type="match status" value="1"/>
</dbReference>
<keyword evidence="4" id="KW-1185">Reference proteome</keyword>
<evidence type="ECO:0000313" key="4">
    <source>
        <dbReference type="Proteomes" id="UP001210380"/>
    </source>
</evidence>
<organism evidence="3 4">
    <name type="scientific">Saccharopolyspora oryzae</name>
    <dbReference type="NCBI Taxonomy" id="2997343"/>
    <lineage>
        <taxon>Bacteria</taxon>
        <taxon>Bacillati</taxon>
        <taxon>Actinomycetota</taxon>
        <taxon>Actinomycetes</taxon>
        <taxon>Pseudonocardiales</taxon>
        <taxon>Pseudonocardiaceae</taxon>
        <taxon>Saccharopolyspora</taxon>
    </lineage>
</organism>
<dbReference type="EC" id="4.99.1.12" evidence="2"/>
<dbReference type="HAMAP" id="MF_01074">
    <property type="entry name" value="LarC"/>
    <property type="match status" value="1"/>
</dbReference>
<evidence type="ECO:0000256" key="2">
    <source>
        <dbReference type="HAMAP-Rule" id="MF_01074"/>
    </source>
</evidence>
<gene>
    <name evidence="2 3" type="primary">larC</name>
    <name evidence="3" type="ORF">OU415_22460</name>
</gene>
<dbReference type="RefSeq" id="WP_270950998.1">
    <property type="nucleotide sequence ID" value="NZ_JAQGLA010000041.1"/>
</dbReference>
<dbReference type="Gene3D" id="3.30.70.1380">
    <property type="entry name" value="Transcriptional regulatory protein pf0864 domain like"/>
    <property type="match status" value="1"/>
</dbReference>
<dbReference type="InterPro" id="IPR002822">
    <property type="entry name" value="Ni_insertion"/>
</dbReference>
<comment type="caution">
    <text evidence="3">The sequence shown here is derived from an EMBL/GenBank/DDBJ whole genome shotgun (WGS) entry which is preliminary data.</text>
</comment>
<evidence type="ECO:0000256" key="1">
    <source>
        <dbReference type="ARBA" id="ARBA00022596"/>
    </source>
</evidence>
<dbReference type="PANTHER" id="PTHR36566:SF1">
    <property type="entry name" value="PYRIDINIUM-3,5-BISTHIOCARBOXYLIC ACID MONONUCLEOTIDE NICKEL INSERTION PROTEIN"/>
    <property type="match status" value="1"/>
</dbReference>
<proteinExistence type="inferred from homology"/>
<accession>A0ABT4V2M6</accession>
<keyword evidence="1 2" id="KW-0533">Nickel</keyword>
<comment type="catalytic activity">
    <reaction evidence="2">
        <text>Ni(II)-pyridinium-3,5-bisthiocarboxylate mononucleotide = pyridinium-3,5-bisthiocarboxylate mononucleotide + Ni(2+)</text>
        <dbReference type="Rhea" id="RHEA:54784"/>
        <dbReference type="ChEBI" id="CHEBI:49786"/>
        <dbReference type="ChEBI" id="CHEBI:137372"/>
        <dbReference type="ChEBI" id="CHEBI:137373"/>
        <dbReference type="EC" id="4.99.1.12"/>
    </reaction>
</comment>
<dbReference type="Proteomes" id="UP001210380">
    <property type="component" value="Unassembled WGS sequence"/>
</dbReference>
<dbReference type="PANTHER" id="PTHR36566">
    <property type="entry name" value="NICKEL INSERTION PROTEIN-RELATED"/>
    <property type="match status" value="1"/>
</dbReference>
<evidence type="ECO:0000313" key="3">
    <source>
        <dbReference type="EMBL" id="MDA3628214.1"/>
    </source>
</evidence>
<comment type="similarity">
    <text evidence="2">Belongs to the LarC family.</text>
</comment>
<name>A0ABT4V2M6_9PSEU</name>
<keyword evidence="2" id="KW-0456">Lyase</keyword>
<dbReference type="EMBL" id="JAQGLA010000041">
    <property type="protein sequence ID" value="MDA3628214.1"/>
    <property type="molecule type" value="Genomic_DNA"/>
</dbReference>
<comment type="function">
    <text evidence="2">Involved in the biosynthesis of a nickel-pincer cofactor ((SCS)Ni(II) pincer complex). Binds Ni(2+), and functions in nickel delivery to pyridinium-3,5-bisthiocarboxylic acid mononucleotide (P2TMN), to form the mature cofactor. Is thus probably required for the activation of nickel-pincer cofactor-dependent enzymes.</text>
</comment>
<reference evidence="3 4" key="1">
    <citation type="submission" date="2022-11" db="EMBL/GenBank/DDBJ databases">
        <title>Draft genome sequence of Saccharopolyspora sp. WRP15-2 isolated from rhizosphere soils of wild rice in Thailand.</title>
        <authorList>
            <person name="Duangmal K."/>
            <person name="Kammanee S."/>
            <person name="Muangham S."/>
        </authorList>
    </citation>
    <scope>NUCLEOTIDE SEQUENCE [LARGE SCALE GENOMIC DNA]</scope>
    <source>
        <strain evidence="3 4">WRP15-2</strain>
    </source>
</reference>
<sequence>MILWLNPVTGVSGDMLLGALLGLGAPLEDVRAAVESTGLAGWRLRSEQVQVNGIAATKAVVEVDDTSTERHASELIARVRRARPEPVAELAAAAVRAIAEVEGALHGQHPDDVHLHEIGGLDTVVDTVGVAAALHVLGVTAVHSAPLALGTGTVRCAHGVLPAPAPATLQLLRGAAVVGTDLPGETVTPTGAALLTTIGTEFVPPPAMTVQNTAFGAGTRRFPQRPNVLTATLGTPLTAEPAEPMLVLECNVDDVTGELLGHVIDRALRAGAADAWTTPSTTKKSRPAHVLHVLCHPHREPALTELVLSETGSLGIRSHQVDRRALPRRTTTVTVEGHAIRLKHGPYRTKPEHDDVAAAAAALGRPLHVIAAEALAAAD</sequence>